<organism evidence="1 2">
    <name type="scientific">Actinospica acidithermotolerans</name>
    <dbReference type="NCBI Taxonomy" id="2828514"/>
    <lineage>
        <taxon>Bacteria</taxon>
        <taxon>Bacillati</taxon>
        <taxon>Actinomycetota</taxon>
        <taxon>Actinomycetes</taxon>
        <taxon>Catenulisporales</taxon>
        <taxon>Actinospicaceae</taxon>
        <taxon>Actinospica</taxon>
    </lineage>
</organism>
<sequence length="144" mass="15918">MSEIEHDPSAVREYERTLAEVAGQLAVDEAEETVALAWIYELDEMRREGLRLALTARIAERTARETLRAAQVAGRPGEIIRAHNRFAQIEAETVDGLDRADAVLATVDAALDAVCRAALDRGRRNEQAQLRLHAAWAAAYGPRD</sequence>
<evidence type="ECO:0000313" key="2">
    <source>
        <dbReference type="Proteomes" id="UP000676325"/>
    </source>
</evidence>
<proteinExistence type="predicted"/>
<name>A0A941EAB8_9ACTN</name>
<dbReference type="RefSeq" id="WP_212517719.1">
    <property type="nucleotide sequence ID" value="NZ_JAGSOH010000019.1"/>
</dbReference>
<dbReference type="AlphaFoldDB" id="A0A941EAB8"/>
<comment type="caution">
    <text evidence="1">The sequence shown here is derived from an EMBL/GenBank/DDBJ whole genome shotgun (WGS) entry which is preliminary data.</text>
</comment>
<protein>
    <submittedName>
        <fullName evidence="1">Uncharacterized protein</fullName>
    </submittedName>
</protein>
<evidence type="ECO:0000313" key="1">
    <source>
        <dbReference type="EMBL" id="MBR7826570.1"/>
    </source>
</evidence>
<reference evidence="1" key="1">
    <citation type="submission" date="2021-04" db="EMBL/GenBank/DDBJ databases">
        <title>Genome based classification of Actinospica acidithermotolerans sp. nov., an actinobacterium isolated from an Indonesian hot spring.</title>
        <authorList>
            <person name="Kusuma A.B."/>
            <person name="Putra K.E."/>
            <person name="Nafisah S."/>
            <person name="Loh J."/>
            <person name="Nouioui I."/>
            <person name="Goodfellow M."/>
        </authorList>
    </citation>
    <scope>NUCLEOTIDE SEQUENCE</scope>
    <source>
        <strain evidence="1">MGRD01-02</strain>
    </source>
</reference>
<gene>
    <name evidence="1" type="ORF">KDK95_09665</name>
</gene>
<dbReference type="EMBL" id="JAGSOH010000019">
    <property type="protein sequence ID" value="MBR7826570.1"/>
    <property type="molecule type" value="Genomic_DNA"/>
</dbReference>
<accession>A0A941EAB8</accession>
<keyword evidence="2" id="KW-1185">Reference proteome</keyword>
<dbReference type="Proteomes" id="UP000676325">
    <property type="component" value="Unassembled WGS sequence"/>
</dbReference>